<gene>
    <name evidence="1" type="ORF">NCTC10661_03817</name>
</gene>
<name>A0AAE8NGC7_BURCE</name>
<organism evidence="1 2">
    <name type="scientific">Burkholderia cepacia</name>
    <name type="common">Pseudomonas cepacia</name>
    <dbReference type="NCBI Taxonomy" id="292"/>
    <lineage>
        <taxon>Bacteria</taxon>
        <taxon>Pseudomonadati</taxon>
        <taxon>Pseudomonadota</taxon>
        <taxon>Betaproteobacteria</taxon>
        <taxon>Burkholderiales</taxon>
        <taxon>Burkholderiaceae</taxon>
        <taxon>Burkholderia</taxon>
        <taxon>Burkholderia cepacia complex</taxon>
    </lineage>
</organism>
<dbReference type="AlphaFoldDB" id="A0AAE8NGC7"/>
<sequence>MRFGYVPTGTDNRFLHAFHMDQMATPLVRLMSLEVNGSGHSGRVHMQRLWPSTMNL</sequence>
<comment type="caution">
    <text evidence="1">The sequence shown here is derived from an EMBL/GenBank/DDBJ whole genome shotgun (WGS) entry which is preliminary data.</text>
</comment>
<dbReference type="EMBL" id="UARD01000020">
    <property type="protein sequence ID" value="SPV20451.1"/>
    <property type="molecule type" value="Genomic_DNA"/>
</dbReference>
<accession>A0AAE8NGC7</accession>
<protein>
    <submittedName>
        <fullName evidence="1">Uncharacterized protein</fullName>
    </submittedName>
</protein>
<reference evidence="1 2" key="1">
    <citation type="submission" date="2018-06" db="EMBL/GenBank/DDBJ databases">
        <authorList>
            <consortium name="Pathogen Informatics"/>
            <person name="Doyle S."/>
        </authorList>
    </citation>
    <scope>NUCLEOTIDE SEQUENCE [LARGE SCALE GENOMIC DNA]</scope>
    <source>
        <strain evidence="1 2">NCTC10661</strain>
    </source>
</reference>
<proteinExistence type="predicted"/>
<dbReference type="Proteomes" id="UP000250416">
    <property type="component" value="Unassembled WGS sequence"/>
</dbReference>
<evidence type="ECO:0000313" key="2">
    <source>
        <dbReference type="Proteomes" id="UP000250416"/>
    </source>
</evidence>
<evidence type="ECO:0000313" key="1">
    <source>
        <dbReference type="EMBL" id="SPV20451.1"/>
    </source>
</evidence>